<keyword evidence="1" id="KW-1133">Transmembrane helix</keyword>
<evidence type="ECO:0000313" key="3">
    <source>
        <dbReference type="Proteomes" id="UP000032141"/>
    </source>
</evidence>
<evidence type="ECO:0000313" key="2">
    <source>
        <dbReference type="EnsemblPlants" id="Bo8g079360.1"/>
    </source>
</evidence>
<dbReference type="eggNOG" id="KOG1075">
    <property type="taxonomic scope" value="Eukaryota"/>
</dbReference>
<keyword evidence="1" id="KW-0812">Transmembrane</keyword>
<dbReference type="HOGENOM" id="CLU_000680_19_3_1"/>
<feature type="transmembrane region" description="Helical" evidence="1">
    <location>
        <begin position="25"/>
        <end position="42"/>
    </location>
</feature>
<dbReference type="EnsemblPlants" id="Bo8g079360.1">
    <property type="protein sequence ID" value="Bo8g079360.1"/>
    <property type="gene ID" value="Bo8g079360"/>
</dbReference>
<dbReference type="AlphaFoldDB" id="A0A0D3DRS8"/>
<organism evidence="2 3">
    <name type="scientific">Brassica oleracea var. oleracea</name>
    <dbReference type="NCBI Taxonomy" id="109376"/>
    <lineage>
        <taxon>Eukaryota</taxon>
        <taxon>Viridiplantae</taxon>
        <taxon>Streptophyta</taxon>
        <taxon>Embryophyta</taxon>
        <taxon>Tracheophyta</taxon>
        <taxon>Spermatophyta</taxon>
        <taxon>Magnoliopsida</taxon>
        <taxon>eudicotyledons</taxon>
        <taxon>Gunneridae</taxon>
        <taxon>Pentapetalae</taxon>
        <taxon>rosids</taxon>
        <taxon>malvids</taxon>
        <taxon>Brassicales</taxon>
        <taxon>Brassicaceae</taxon>
        <taxon>Brassiceae</taxon>
        <taxon>Brassica</taxon>
    </lineage>
</organism>
<dbReference type="Proteomes" id="UP000032141">
    <property type="component" value="Chromosome C8"/>
</dbReference>
<sequence>MLGPRYSCDWSTLLQMLVDGGQDKIDIFLLCYTFQITVYYVWRERNGRRHGEKPQTGDSLRRYIDKYVRNRISTTQMVGGKG</sequence>
<keyword evidence="3" id="KW-1185">Reference proteome</keyword>
<name>A0A0D3DRS8_BRAOL</name>
<reference evidence="2" key="2">
    <citation type="submission" date="2015-03" db="UniProtKB">
        <authorList>
            <consortium name="EnsemblPlants"/>
        </authorList>
    </citation>
    <scope>IDENTIFICATION</scope>
</reference>
<dbReference type="Gramene" id="Bo8g079360.1">
    <property type="protein sequence ID" value="Bo8g079360.1"/>
    <property type="gene ID" value="Bo8g079360"/>
</dbReference>
<keyword evidence="1" id="KW-0472">Membrane</keyword>
<protein>
    <submittedName>
        <fullName evidence="2">Uncharacterized protein</fullName>
    </submittedName>
</protein>
<reference evidence="2 3" key="1">
    <citation type="journal article" date="2014" name="Genome Biol.">
        <title>Transcriptome and methylome profiling reveals relics of genome dominance in the mesopolyploid Brassica oleracea.</title>
        <authorList>
            <person name="Parkin I.A."/>
            <person name="Koh C."/>
            <person name="Tang H."/>
            <person name="Robinson S.J."/>
            <person name="Kagale S."/>
            <person name="Clarke W.E."/>
            <person name="Town C.D."/>
            <person name="Nixon J."/>
            <person name="Krishnakumar V."/>
            <person name="Bidwell S.L."/>
            <person name="Denoeud F."/>
            <person name="Belcram H."/>
            <person name="Links M.G."/>
            <person name="Just J."/>
            <person name="Clarke C."/>
            <person name="Bender T."/>
            <person name="Huebert T."/>
            <person name="Mason A.S."/>
            <person name="Pires J.C."/>
            <person name="Barker G."/>
            <person name="Moore J."/>
            <person name="Walley P.G."/>
            <person name="Manoli S."/>
            <person name="Batley J."/>
            <person name="Edwards D."/>
            <person name="Nelson M.N."/>
            <person name="Wang X."/>
            <person name="Paterson A.H."/>
            <person name="King G."/>
            <person name="Bancroft I."/>
            <person name="Chalhoub B."/>
            <person name="Sharpe A.G."/>
        </authorList>
    </citation>
    <scope>NUCLEOTIDE SEQUENCE</scope>
    <source>
        <strain evidence="2 3">cv. TO1000</strain>
    </source>
</reference>
<evidence type="ECO:0000256" key="1">
    <source>
        <dbReference type="SAM" id="Phobius"/>
    </source>
</evidence>
<dbReference type="OMA" id="GPRYSCD"/>
<proteinExistence type="predicted"/>
<accession>A0A0D3DRS8</accession>